<gene>
    <name evidence="2" type="ORF">HERI1096_LOCUS9436</name>
</gene>
<organism evidence="2">
    <name type="scientific">Haptolina ericina</name>
    <dbReference type="NCBI Taxonomy" id="156174"/>
    <lineage>
        <taxon>Eukaryota</taxon>
        <taxon>Haptista</taxon>
        <taxon>Haptophyta</taxon>
        <taxon>Prymnesiophyceae</taxon>
        <taxon>Prymnesiales</taxon>
        <taxon>Prymnesiaceae</taxon>
        <taxon>Haptolina</taxon>
    </lineage>
</organism>
<dbReference type="AlphaFoldDB" id="A0A7S3ANQ8"/>
<protein>
    <submittedName>
        <fullName evidence="2">Uncharacterized protein</fullName>
    </submittedName>
</protein>
<accession>A0A7S3ANQ8</accession>
<name>A0A7S3ANQ8_9EUKA</name>
<feature type="compositionally biased region" description="Pro residues" evidence="1">
    <location>
        <begin position="212"/>
        <end position="221"/>
    </location>
</feature>
<evidence type="ECO:0000313" key="2">
    <source>
        <dbReference type="EMBL" id="CAE0108776.1"/>
    </source>
</evidence>
<proteinExistence type="predicted"/>
<evidence type="ECO:0000256" key="1">
    <source>
        <dbReference type="SAM" id="MobiDB-lite"/>
    </source>
</evidence>
<reference evidence="2" key="1">
    <citation type="submission" date="2021-01" db="EMBL/GenBank/DDBJ databases">
        <authorList>
            <person name="Corre E."/>
            <person name="Pelletier E."/>
            <person name="Niang G."/>
            <person name="Scheremetjew M."/>
            <person name="Finn R."/>
            <person name="Kale V."/>
            <person name="Holt S."/>
            <person name="Cochrane G."/>
            <person name="Meng A."/>
            <person name="Brown T."/>
            <person name="Cohen L."/>
        </authorList>
    </citation>
    <scope>NUCLEOTIDE SEQUENCE</scope>
    <source>
        <strain evidence="2">CCMP281</strain>
    </source>
</reference>
<sequence length="240" mass="26632">MQPSNFMYDCDDRFDFVVHGMKHLTDTPYANFKLIWNQQRPSIVAELSSHAMATQDAAVTSRPERLGPWKADVLGFVTPELAAARVEVQLRQKASTKLLAALHDAKNTTRVTAATLMDYFAVGNTAPGALARRGCKWFRERVEPESARHGDLLSFHFVYGKYKFTDHCALDAAGNLPQGCNPCICISVAQGHIKLLPAEACPIRLRAGRCTPAPPSPPHLPNAPSHRHHLHHNHTAWTML</sequence>
<dbReference type="EMBL" id="HBHX01016870">
    <property type="protein sequence ID" value="CAE0108776.1"/>
    <property type="molecule type" value="Transcribed_RNA"/>
</dbReference>
<feature type="region of interest" description="Disordered" evidence="1">
    <location>
        <begin position="212"/>
        <end position="232"/>
    </location>
</feature>